<keyword evidence="2" id="KW-0808">Transferase</keyword>
<keyword evidence="3" id="KW-0547">Nucleotide-binding</keyword>
<dbReference type="Gene3D" id="3.30.200.20">
    <property type="entry name" value="Phosphorylase Kinase, domain 1"/>
    <property type="match status" value="1"/>
</dbReference>
<dbReference type="Pfam" id="PF00069">
    <property type="entry name" value="Pkinase"/>
    <property type="match status" value="1"/>
</dbReference>
<evidence type="ECO:0000256" key="5">
    <source>
        <dbReference type="ARBA" id="ARBA00022840"/>
    </source>
</evidence>
<dbReference type="GO" id="GO:0005524">
    <property type="term" value="F:ATP binding"/>
    <property type="evidence" value="ECO:0007669"/>
    <property type="project" value="UniProtKB-KW"/>
</dbReference>
<dbReference type="HOGENOM" id="CLU_1211809_0_0_1"/>
<dbReference type="SMART" id="SM00220">
    <property type="entry name" value="S_TKc"/>
    <property type="match status" value="1"/>
</dbReference>
<evidence type="ECO:0000256" key="4">
    <source>
        <dbReference type="ARBA" id="ARBA00022777"/>
    </source>
</evidence>
<name>A0DD54_PARTE</name>
<accession>A0DD54</accession>
<dbReference type="PROSITE" id="PS50011">
    <property type="entry name" value="PROTEIN_KINASE_DOM"/>
    <property type="match status" value="1"/>
</dbReference>
<dbReference type="Gene3D" id="1.10.510.10">
    <property type="entry name" value="Transferase(Phosphotransferase) domain 1"/>
    <property type="match status" value="1"/>
</dbReference>
<dbReference type="GO" id="GO:0007189">
    <property type="term" value="P:adenylate cyclase-activating G protein-coupled receptor signaling pathway"/>
    <property type="evidence" value="ECO:0000318"/>
    <property type="project" value="GO_Central"/>
</dbReference>
<dbReference type="eggNOG" id="KOG0616">
    <property type="taxonomic scope" value="Eukaryota"/>
</dbReference>
<evidence type="ECO:0000313" key="7">
    <source>
        <dbReference type="EMBL" id="CAK80971.1"/>
    </source>
</evidence>
<dbReference type="GO" id="GO:0004691">
    <property type="term" value="F:cAMP-dependent protein kinase activity"/>
    <property type="evidence" value="ECO:0000318"/>
    <property type="project" value="GO_Central"/>
</dbReference>
<keyword evidence="5" id="KW-0067">ATP-binding</keyword>
<dbReference type="InterPro" id="IPR011009">
    <property type="entry name" value="Kinase-like_dom_sf"/>
</dbReference>
<evidence type="ECO:0000256" key="1">
    <source>
        <dbReference type="ARBA" id="ARBA00022527"/>
    </source>
</evidence>
<dbReference type="OrthoDB" id="417954at2759"/>
<dbReference type="SUPFAM" id="SSF56112">
    <property type="entry name" value="Protein kinase-like (PK-like)"/>
    <property type="match status" value="1"/>
</dbReference>
<feature type="domain" description="Protein kinase" evidence="6">
    <location>
        <begin position="1"/>
        <end position="229"/>
    </location>
</feature>
<dbReference type="GO" id="GO:0005952">
    <property type="term" value="C:cAMP-dependent protein kinase complex"/>
    <property type="evidence" value="ECO:0000318"/>
    <property type="project" value="GO_Central"/>
</dbReference>
<keyword evidence="1" id="KW-0723">Serine/threonine-protein kinase</keyword>
<proteinExistence type="predicted"/>
<dbReference type="RefSeq" id="XP_001448368.1">
    <property type="nucleotide sequence ID" value="XM_001448331.1"/>
</dbReference>
<dbReference type="KEGG" id="ptm:GSPATT00015830001"/>
<dbReference type="InterPro" id="IPR000719">
    <property type="entry name" value="Prot_kinase_dom"/>
</dbReference>
<evidence type="ECO:0000256" key="3">
    <source>
        <dbReference type="ARBA" id="ARBA00022741"/>
    </source>
</evidence>
<dbReference type="PANTHER" id="PTHR24353:SF37">
    <property type="entry name" value="CAMP-DEPENDENT PROTEIN KINASE CATALYTIC SUBUNIT PRKX"/>
    <property type="match status" value="1"/>
</dbReference>
<evidence type="ECO:0000313" key="8">
    <source>
        <dbReference type="Proteomes" id="UP000000600"/>
    </source>
</evidence>
<dbReference type="PROSITE" id="PS00108">
    <property type="entry name" value="PROTEIN_KINASE_ST"/>
    <property type="match status" value="1"/>
</dbReference>
<dbReference type="STRING" id="5888.A0DD54"/>
<dbReference type="PANTHER" id="PTHR24353">
    <property type="entry name" value="CYCLIC NUCLEOTIDE-DEPENDENT PROTEIN KINASE"/>
    <property type="match status" value="1"/>
</dbReference>
<dbReference type="InterPro" id="IPR008271">
    <property type="entry name" value="Ser/Thr_kinase_AS"/>
</dbReference>
<protein>
    <recommendedName>
        <fullName evidence="6">Protein kinase domain-containing protein</fullName>
    </recommendedName>
</protein>
<dbReference type="Proteomes" id="UP000000600">
    <property type="component" value="Unassembled WGS sequence"/>
</dbReference>
<sequence>MQKQISKQQVDYLVLDDMIHIKKLGQDNLAQYTCDGKLYALKCIIKNQIEEQHLESHLTQGKPILEQIQIPLMTDFIFEYIKGLEFFDVIRDIEPLNTYDSQLYVSFLLHLEYLHTHHIVYRDIKPQNILVDHHGYIRLIEMGTAKILKGKARTFTIIGTPHNMASEILIGKGYSYSVDLWSIRICLYEFMCGVPFSEDAEVPYEIYEEITKKQISYLIIQKINSQKIY</sequence>
<keyword evidence="4" id="KW-0418">Kinase</keyword>
<gene>
    <name evidence="7" type="ORF">GSPATT00015830001</name>
</gene>
<dbReference type="AlphaFoldDB" id="A0DD54"/>
<dbReference type="EMBL" id="CT868385">
    <property type="protein sequence ID" value="CAK80971.1"/>
    <property type="molecule type" value="Genomic_DNA"/>
</dbReference>
<keyword evidence="8" id="KW-1185">Reference proteome</keyword>
<organism evidence="7 8">
    <name type="scientific">Paramecium tetraurelia</name>
    <dbReference type="NCBI Taxonomy" id="5888"/>
    <lineage>
        <taxon>Eukaryota</taxon>
        <taxon>Sar</taxon>
        <taxon>Alveolata</taxon>
        <taxon>Ciliophora</taxon>
        <taxon>Intramacronucleata</taxon>
        <taxon>Oligohymenophorea</taxon>
        <taxon>Peniculida</taxon>
        <taxon>Parameciidae</taxon>
        <taxon>Paramecium</taxon>
    </lineage>
</organism>
<reference evidence="7 8" key="1">
    <citation type="journal article" date="2006" name="Nature">
        <title>Global trends of whole-genome duplications revealed by the ciliate Paramecium tetraurelia.</title>
        <authorList>
            <consortium name="Genoscope"/>
            <person name="Aury J.-M."/>
            <person name="Jaillon O."/>
            <person name="Duret L."/>
            <person name="Noel B."/>
            <person name="Jubin C."/>
            <person name="Porcel B.M."/>
            <person name="Segurens B."/>
            <person name="Daubin V."/>
            <person name="Anthouard V."/>
            <person name="Aiach N."/>
            <person name="Arnaiz O."/>
            <person name="Billaut A."/>
            <person name="Beisson J."/>
            <person name="Blanc I."/>
            <person name="Bouhouche K."/>
            <person name="Camara F."/>
            <person name="Duharcourt S."/>
            <person name="Guigo R."/>
            <person name="Gogendeau D."/>
            <person name="Katinka M."/>
            <person name="Keller A.-M."/>
            <person name="Kissmehl R."/>
            <person name="Klotz C."/>
            <person name="Koll F."/>
            <person name="Le Moue A."/>
            <person name="Lepere C."/>
            <person name="Malinsky S."/>
            <person name="Nowacki M."/>
            <person name="Nowak J.K."/>
            <person name="Plattner H."/>
            <person name="Poulain J."/>
            <person name="Ruiz F."/>
            <person name="Serrano V."/>
            <person name="Zagulski M."/>
            <person name="Dessen P."/>
            <person name="Betermier M."/>
            <person name="Weissenbach J."/>
            <person name="Scarpelli C."/>
            <person name="Schachter V."/>
            <person name="Sperling L."/>
            <person name="Meyer E."/>
            <person name="Cohen J."/>
            <person name="Wincker P."/>
        </authorList>
    </citation>
    <scope>NUCLEOTIDE SEQUENCE [LARGE SCALE GENOMIC DNA]</scope>
    <source>
        <strain evidence="7 8">Stock d4-2</strain>
    </source>
</reference>
<evidence type="ECO:0000259" key="6">
    <source>
        <dbReference type="PROSITE" id="PS50011"/>
    </source>
</evidence>
<dbReference type="GeneID" id="5034153"/>
<evidence type="ECO:0000256" key="2">
    <source>
        <dbReference type="ARBA" id="ARBA00022679"/>
    </source>
</evidence>
<dbReference type="InParanoid" id="A0DD54"/>